<evidence type="ECO:0000259" key="6">
    <source>
        <dbReference type="PROSITE" id="PS50110"/>
    </source>
</evidence>
<keyword evidence="8" id="KW-1185">Reference proteome</keyword>
<dbReference type="Pfam" id="PF12833">
    <property type="entry name" value="HTH_18"/>
    <property type="match status" value="1"/>
</dbReference>
<keyword evidence="1" id="KW-0805">Transcription regulation</keyword>
<evidence type="ECO:0000313" key="7">
    <source>
        <dbReference type="EMBL" id="OPA81049.1"/>
    </source>
</evidence>
<dbReference type="InterPro" id="IPR018060">
    <property type="entry name" value="HTH_AraC"/>
</dbReference>
<protein>
    <recommendedName>
        <fullName evidence="9">DNA-binding response regulator</fullName>
    </recommendedName>
</protein>
<dbReference type="RefSeq" id="WP_078496774.1">
    <property type="nucleotide sequence ID" value="NZ_MSZX01000001.1"/>
</dbReference>
<dbReference type="SUPFAM" id="SSF46689">
    <property type="entry name" value="Homeodomain-like"/>
    <property type="match status" value="2"/>
</dbReference>
<proteinExistence type="predicted"/>
<dbReference type="GO" id="GO:0043565">
    <property type="term" value="F:sequence-specific DNA binding"/>
    <property type="evidence" value="ECO:0007669"/>
    <property type="project" value="InterPro"/>
</dbReference>
<keyword evidence="3" id="KW-0804">Transcription</keyword>
<dbReference type="Gene3D" id="1.10.10.60">
    <property type="entry name" value="Homeodomain-like"/>
    <property type="match status" value="2"/>
</dbReference>
<sequence>MNIVIADDEPWVRTSLVSMIYEMEASWEIVGEASHGRELVDAIAQWKPEVAVVDIRMPEMDGLEAIRVCRELSPHTRWIIVSGFSDFQYAQQAVKLGVTEYLLKPIHPEELEKAINTIALHHEEYALLLNRQFENELFSLTHGLTALETESIYSPLRQGAFLAAIYYFDGVARNDELENMHGEFTSRVRKLFPSYLGHGVNLSVYTWTGAECIAVGVYDPTRREAVKSVSSFLKHTEEVAAFFRQDNLAMTCVRSEVCLNYKAYVQHFQQIQTIACTRVVFGVNRAWPFRDMNLRAQEEKELRLSKMILRLAQDYKNKLYLSYQNTLAELEAHVTAMNTTPFSDRLRREIEDFVRIVFGFTLQGPVGEGWIRQWKDQGESLLRSGREPVSQDLINQVLSYIDLHYKSNIGLSQMASEMNVTTSYLSTLFHKKTGTTFIKYLTRLRILQAKELLCHTNMQIQQVAEHVGYYSARHFTKLFVDMVGVYPSEFKKRICQPDQDPSREK</sequence>
<keyword evidence="4" id="KW-0597">Phosphoprotein</keyword>
<evidence type="ECO:0000313" key="8">
    <source>
        <dbReference type="Proteomes" id="UP000190188"/>
    </source>
</evidence>
<feature type="modified residue" description="4-aspartylphosphate" evidence="4">
    <location>
        <position position="54"/>
    </location>
</feature>
<dbReference type="GO" id="GO:0000160">
    <property type="term" value="P:phosphorelay signal transduction system"/>
    <property type="evidence" value="ECO:0007669"/>
    <property type="project" value="InterPro"/>
</dbReference>
<dbReference type="EMBL" id="MSZX01000001">
    <property type="protein sequence ID" value="OPA81049.1"/>
    <property type="molecule type" value="Genomic_DNA"/>
</dbReference>
<dbReference type="PROSITE" id="PS01124">
    <property type="entry name" value="HTH_ARAC_FAMILY_2"/>
    <property type="match status" value="1"/>
</dbReference>
<feature type="domain" description="Response regulatory" evidence="6">
    <location>
        <begin position="2"/>
        <end position="119"/>
    </location>
</feature>
<evidence type="ECO:0000259" key="5">
    <source>
        <dbReference type="PROSITE" id="PS01124"/>
    </source>
</evidence>
<evidence type="ECO:0000256" key="2">
    <source>
        <dbReference type="ARBA" id="ARBA00023125"/>
    </source>
</evidence>
<dbReference type="CDD" id="cd17536">
    <property type="entry name" value="REC_YesN-like"/>
    <property type="match status" value="1"/>
</dbReference>
<dbReference type="AlphaFoldDB" id="A0A1T2XMF1"/>
<evidence type="ECO:0000256" key="3">
    <source>
        <dbReference type="ARBA" id="ARBA00023163"/>
    </source>
</evidence>
<dbReference type="GO" id="GO:0003700">
    <property type="term" value="F:DNA-binding transcription factor activity"/>
    <property type="evidence" value="ECO:0007669"/>
    <property type="project" value="InterPro"/>
</dbReference>
<dbReference type="InterPro" id="IPR009057">
    <property type="entry name" value="Homeodomain-like_sf"/>
</dbReference>
<keyword evidence="2" id="KW-0238">DNA-binding</keyword>
<reference evidence="7 8" key="1">
    <citation type="submission" date="2017-01" db="EMBL/GenBank/DDBJ databases">
        <title>Genome analysis of Paenibacillus selenitrireducens ES3-24.</title>
        <authorList>
            <person name="Xu D."/>
            <person name="Yao R."/>
            <person name="Zheng S."/>
        </authorList>
    </citation>
    <scope>NUCLEOTIDE SEQUENCE [LARGE SCALE GENOMIC DNA]</scope>
    <source>
        <strain evidence="7 8">ES3-24</strain>
    </source>
</reference>
<dbReference type="SMART" id="SM00342">
    <property type="entry name" value="HTH_ARAC"/>
    <property type="match status" value="1"/>
</dbReference>
<dbReference type="PROSITE" id="PS50110">
    <property type="entry name" value="RESPONSE_REGULATORY"/>
    <property type="match status" value="1"/>
</dbReference>
<dbReference type="Pfam" id="PF00072">
    <property type="entry name" value="Response_reg"/>
    <property type="match status" value="1"/>
</dbReference>
<dbReference type="InterPro" id="IPR001789">
    <property type="entry name" value="Sig_transdc_resp-reg_receiver"/>
</dbReference>
<dbReference type="Proteomes" id="UP000190188">
    <property type="component" value="Unassembled WGS sequence"/>
</dbReference>
<comment type="caution">
    <text evidence="7">The sequence shown here is derived from an EMBL/GenBank/DDBJ whole genome shotgun (WGS) entry which is preliminary data.</text>
</comment>
<organism evidence="7 8">
    <name type="scientific">Paenibacillus selenitireducens</name>
    <dbReference type="NCBI Taxonomy" id="1324314"/>
    <lineage>
        <taxon>Bacteria</taxon>
        <taxon>Bacillati</taxon>
        <taxon>Bacillota</taxon>
        <taxon>Bacilli</taxon>
        <taxon>Bacillales</taxon>
        <taxon>Paenibacillaceae</taxon>
        <taxon>Paenibacillus</taxon>
    </lineage>
</organism>
<dbReference type="OrthoDB" id="2546565at2"/>
<evidence type="ECO:0000256" key="1">
    <source>
        <dbReference type="ARBA" id="ARBA00023015"/>
    </source>
</evidence>
<dbReference type="SUPFAM" id="SSF52172">
    <property type="entry name" value="CheY-like"/>
    <property type="match status" value="1"/>
</dbReference>
<dbReference type="SMART" id="SM00448">
    <property type="entry name" value="REC"/>
    <property type="match status" value="1"/>
</dbReference>
<dbReference type="PANTHER" id="PTHR43280">
    <property type="entry name" value="ARAC-FAMILY TRANSCRIPTIONAL REGULATOR"/>
    <property type="match status" value="1"/>
</dbReference>
<dbReference type="STRING" id="1324314.BVG16_01515"/>
<evidence type="ECO:0000256" key="4">
    <source>
        <dbReference type="PROSITE-ProRule" id="PRU00169"/>
    </source>
</evidence>
<name>A0A1T2XMF1_9BACL</name>
<accession>A0A1T2XMF1</accession>
<dbReference type="PANTHER" id="PTHR43280:SF28">
    <property type="entry name" value="HTH-TYPE TRANSCRIPTIONAL ACTIVATOR RHAS"/>
    <property type="match status" value="1"/>
</dbReference>
<evidence type="ECO:0008006" key="9">
    <source>
        <dbReference type="Google" id="ProtNLM"/>
    </source>
</evidence>
<dbReference type="Gene3D" id="3.40.50.2300">
    <property type="match status" value="1"/>
</dbReference>
<dbReference type="InterPro" id="IPR011006">
    <property type="entry name" value="CheY-like_superfamily"/>
</dbReference>
<feature type="domain" description="HTH araC/xylS-type" evidence="5">
    <location>
        <begin position="395"/>
        <end position="493"/>
    </location>
</feature>
<gene>
    <name evidence="7" type="ORF">BVG16_01515</name>
</gene>